<dbReference type="InterPro" id="IPR011711">
    <property type="entry name" value="GntR_C"/>
</dbReference>
<evidence type="ECO:0000256" key="1">
    <source>
        <dbReference type="ARBA" id="ARBA00023015"/>
    </source>
</evidence>
<dbReference type="InterPro" id="IPR036388">
    <property type="entry name" value="WH-like_DNA-bd_sf"/>
</dbReference>
<keyword evidence="1" id="KW-0805">Transcription regulation</keyword>
<feature type="domain" description="HTH gntR-type" evidence="4">
    <location>
        <begin position="12"/>
        <end position="79"/>
    </location>
</feature>
<dbReference type="InterPro" id="IPR036390">
    <property type="entry name" value="WH_DNA-bd_sf"/>
</dbReference>
<dbReference type="InterPro" id="IPR008920">
    <property type="entry name" value="TF_FadR/GntR_C"/>
</dbReference>
<reference evidence="5" key="1">
    <citation type="submission" date="2023-07" db="EMBL/GenBank/DDBJ databases">
        <title>Sequencing the genomes of 1000 actinobacteria strains.</title>
        <authorList>
            <person name="Klenk H.-P."/>
        </authorList>
    </citation>
    <scope>NUCLEOTIDE SEQUENCE</scope>
    <source>
        <strain evidence="5">DSM 44707</strain>
    </source>
</reference>
<comment type="caution">
    <text evidence="5">The sequence shown here is derived from an EMBL/GenBank/DDBJ whole genome shotgun (WGS) entry which is preliminary data.</text>
</comment>
<dbReference type="CDD" id="cd07377">
    <property type="entry name" value="WHTH_GntR"/>
    <property type="match status" value="1"/>
</dbReference>
<proteinExistence type="predicted"/>
<dbReference type="EMBL" id="JAVDYB010000001">
    <property type="protein sequence ID" value="MDR7277832.1"/>
    <property type="molecule type" value="Genomic_DNA"/>
</dbReference>
<name>A0AAE3YSJ0_9ACTN</name>
<dbReference type="Proteomes" id="UP001183643">
    <property type="component" value="Unassembled WGS sequence"/>
</dbReference>
<organism evidence="5 6">
    <name type="scientific">Catenuloplanes atrovinosus</name>
    <dbReference type="NCBI Taxonomy" id="137266"/>
    <lineage>
        <taxon>Bacteria</taxon>
        <taxon>Bacillati</taxon>
        <taxon>Actinomycetota</taxon>
        <taxon>Actinomycetes</taxon>
        <taxon>Micromonosporales</taxon>
        <taxon>Micromonosporaceae</taxon>
        <taxon>Catenuloplanes</taxon>
    </lineage>
</organism>
<dbReference type="SUPFAM" id="SSF46785">
    <property type="entry name" value="Winged helix' DNA-binding domain"/>
    <property type="match status" value="1"/>
</dbReference>
<dbReference type="RefSeq" id="WP_310370359.1">
    <property type="nucleotide sequence ID" value="NZ_JAVDYB010000001.1"/>
</dbReference>
<dbReference type="PANTHER" id="PTHR43537:SF5">
    <property type="entry name" value="UXU OPERON TRANSCRIPTIONAL REGULATOR"/>
    <property type="match status" value="1"/>
</dbReference>
<dbReference type="PROSITE" id="PS50949">
    <property type="entry name" value="HTH_GNTR"/>
    <property type="match status" value="1"/>
</dbReference>
<evidence type="ECO:0000256" key="2">
    <source>
        <dbReference type="ARBA" id="ARBA00023125"/>
    </source>
</evidence>
<dbReference type="GO" id="GO:0003677">
    <property type="term" value="F:DNA binding"/>
    <property type="evidence" value="ECO:0007669"/>
    <property type="project" value="UniProtKB-KW"/>
</dbReference>
<keyword evidence="3" id="KW-0804">Transcription</keyword>
<dbReference type="PANTHER" id="PTHR43537">
    <property type="entry name" value="TRANSCRIPTIONAL REGULATOR, GNTR FAMILY"/>
    <property type="match status" value="1"/>
</dbReference>
<evidence type="ECO:0000256" key="3">
    <source>
        <dbReference type="ARBA" id="ARBA00023163"/>
    </source>
</evidence>
<dbReference type="SMART" id="SM00345">
    <property type="entry name" value="HTH_GNTR"/>
    <property type="match status" value="1"/>
</dbReference>
<dbReference type="SMART" id="SM00895">
    <property type="entry name" value="FCD"/>
    <property type="match status" value="1"/>
</dbReference>
<dbReference type="Pfam" id="PF00392">
    <property type="entry name" value="GntR"/>
    <property type="match status" value="1"/>
</dbReference>
<evidence type="ECO:0000313" key="6">
    <source>
        <dbReference type="Proteomes" id="UP001183643"/>
    </source>
</evidence>
<gene>
    <name evidence="5" type="ORF">J2S41_004610</name>
</gene>
<dbReference type="AlphaFoldDB" id="A0AAE3YSJ0"/>
<evidence type="ECO:0000259" key="4">
    <source>
        <dbReference type="PROSITE" id="PS50949"/>
    </source>
</evidence>
<dbReference type="Pfam" id="PF07729">
    <property type="entry name" value="FCD"/>
    <property type="match status" value="1"/>
</dbReference>
<dbReference type="Gene3D" id="1.10.10.10">
    <property type="entry name" value="Winged helix-like DNA-binding domain superfamily/Winged helix DNA-binding domain"/>
    <property type="match status" value="1"/>
</dbReference>
<protein>
    <submittedName>
        <fullName evidence="5">DNA-binding GntR family transcriptional regulator</fullName>
    </submittedName>
</protein>
<evidence type="ECO:0000313" key="5">
    <source>
        <dbReference type="EMBL" id="MDR7277832.1"/>
    </source>
</evidence>
<sequence length="223" mass="24305">MPSPALNRASRRGLADESADRIRDAIFSGEVPPGGPLREVELATALGVSRGSVREGLRILEREGLIRTGWHRGTTVIEITPEDVREVYAVRAALDRLAAVTARDTATEAQLGELDALVGAMAAEIAGNPSGQRLVSLDIAFHDAVYLAAGNRRLTEAWRAVRSQVYLFQLRRVALGFAHYRARVVTEHRDLATLIRSGDRDTLAHTAEEHVTTAHRGLLAHLP</sequence>
<dbReference type="Gene3D" id="1.20.120.530">
    <property type="entry name" value="GntR ligand-binding domain-like"/>
    <property type="match status" value="1"/>
</dbReference>
<dbReference type="SUPFAM" id="SSF48008">
    <property type="entry name" value="GntR ligand-binding domain-like"/>
    <property type="match status" value="1"/>
</dbReference>
<keyword evidence="2 5" id="KW-0238">DNA-binding</keyword>
<dbReference type="PRINTS" id="PR00035">
    <property type="entry name" value="HTHGNTR"/>
</dbReference>
<keyword evidence="6" id="KW-1185">Reference proteome</keyword>
<dbReference type="GO" id="GO:0003700">
    <property type="term" value="F:DNA-binding transcription factor activity"/>
    <property type="evidence" value="ECO:0007669"/>
    <property type="project" value="InterPro"/>
</dbReference>
<accession>A0AAE3YSJ0</accession>
<dbReference type="InterPro" id="IPR000524">
    <property type="entry name" value="Tscrpt_reg_HTH_GntR"/>
</dbReference>